<dbReference type="Proteomes" id="UP000483820">
    <property type="component" value="Chromosome X"/>
</dbReference>
<dbReference type="RefSeq" id="XP_053579895.1">
    <property type="nucleotide sequence ID" value="XM_053736329.1"/>
</dbReference>
<evidence type="ECO:0000313" key="2">
    <source>
        <dbReference type="EMBL" id="KAF1748945.1"/>
    </source>
</evidence>
<evidence type="ECO:0000313" key="3">
    <source>
        <dbReference type="Proteomes" id="UP000483820"/>
    </source>
</evidence>
<reference evidence="2 3" key="1">
    <citation type="submission" date="2019-12" db="EMBL/GenBank/DDBJ databases">
        <title>Chromosome-level assembly of the Caenorhabditis remanei genome.</title>
        <authorList>
            <person name="Teterina A.A."/>
            <person name="Willis J.H."/>
            <person name="Phillips P.C."/>
        </authorList>
    </citation>
    <scope>NUCLEOTIDE SEQUENCE [LARGE SCALE GENOMIC DNA]</scope>
    <source>
        <strain evidence="2 3">PX506</strain>
        <tissue evidence="2">Whole organism</tissue>
    </source>
</reference>
<evidence type="ECO:0000256" key="1">
    <source>
        <dbReference type="SAM" id="SignalP"/>
    </source>
</evidence>
<dbReference type="GeneID" id="78777917"/>
<protein>
    <submittedName>
        <fullName evidence="2">Uncharacterized protein</fullName>
    </submittedName>
</protein>
<comment type="caution">
    <text evidence="2">The sequence shown here is derived from an EMBL/GenBank/DDBJ whole genome shotgun (WGS) entry which is preliminary data.</text>
</comment>
<keyword evidence="1" id="KW-0732">Signal</keyword>
<feature type="chain" id="PRO_5025525542" evidence="1">
    <location>
        <begin position="20"/>
        <end position="184"/>
    </location>
</feature>
<gene>
    <name evidence="2" type="ORF">GCK72_025412</name>
</gene>
<feature type="signal peptide" evidence="1">
    <location>
        <begin position="1"/>
        <end position="19"/>
    </location>
</feature>
<dbReference type="EMBL" id="WUAV01000006">
    <property type="protein sequence ID" value="KAF1748945.1"/>
    <property type="molecule type" value="Genomic_DNA"/>
</dbReference>
<name>A0A6A5G2N4_CAERE</name>
<dbReference type="KEGG" id="crq:GCK72_025412"/>
<proteinExistence type="predicted"/>
<dbReference type="AlphaFoldDB" id="A0A6A5G2N4"/>
<sequence>MNDWMSLFLVDVLVRFIVAIQIVQLDTVENDEHFVVRSLGHKEELLAFECYRKLDSVEKASEVAGLKRIDDAREVLKNQLSKLSDRTKQLFLARKTNEVLDGLIWVTSHCERGVSFRIGEVSQEEMQVSVGVEVEERCALGVGITVVRLTKARILERTVDGSGGKGDEEGRKAEITKKNHILKI</sequence>
<accession>A0A6A5G2N4</accession>
<dbReference type="CTD" id="78777917"/>
<organism evidence="2 3">
    <name type="scientific">Caenorhabditis remanei</name>
    <name type="common">Caenorhabditis vulgaris</name>
    <dbReference type="NCBI Taxonomy" id="31234"/>
    <lineage>
        <taxon>Eukaryota</taxon>
        <taxon>Metazoa</taxon>
        <taxon>Ecdysozoa</taxon>
        <taxon>Nematoda</taxon>
        <taxon>Chromadorea</taxon>
        <taxon>Rhabditida</taxon>
        <taxon>Rhabditina</taxon>
        <taxon>Rhabditomorpha</taxon>
        <taxon>Rhabditoidea</taxon>
        <taxon>Rhabditidae</taxon>
        <taxon>Peloderinae</taxon>
        <taxon>Caenorhabditis</taxon>
    </lineage>
</organism>